<accession>A0A845UCY5</accession>
<dbReference type="EMBL" id="WNJL01000060">
    <property type="protein sequence ID" value="NDU44009.1"/>
    <property type="molecule type" value="Genomic_DNA"/>
</dbReference>
<name>A0A845UCY5_9PROT</name>
<protein>
    <submittedName>
        <fullName evidence="1">DUF3293 domain-containing protein</fullName>
    </submittedName>
</protein>
<evidence type="ECO:0000313" key="1">
    <source>
        <dbReference type="EMBL" id="NDU44009.1"/>
    </source>
</evidence>
<proteinExistence type="predicted"/>
<reference evidence="1" key="1">
    <citation type="submission" date="2019-11" db="EMBL/GenBank/DDBJ databases">
        <title>Acidithiobacillus ferrianus sp. nov.: a facultatively anaerobic and extremely acidophilic chemolithoautotroph.</title>
        <authorList>
            <person name="Norris P.R."/>
            <person name="Falagan C."/>
            <person name="Moya-Beltran A."/>
            <person name="Castro M."/>
            <person name="Quatrini R."/>
            <person name="Johnson D.B."/>
        </authorList>
    </citation>
    <scope>NUCLEOTIDE SEQUENCE [LARGE SCALE GENOMIC DNA]</scope>
    <source>
        <strain evidence="1">MG</strain>
    </source>
</reference>
<organism evidence="1">
    <name type="scientific">Acidithiobacillus ferrianus</name>
    <dbReference type="NCBI Taxonomy" id="2678518"/>
    <lineage>
        <taxon>Bacteria</taxon>
        <taxon>Pseudomonadati</taxon>
        <taxon>Pseudomonadota</taxon>
        <taxon>Acidithiobacillia</taxon>
        <taxon>Acidithiobacillales</taxon>
        <taxon>Acidithiobacillaceae</taxon>
        <taxon>Acidithiobacillus</taxon>
    </lineage>
</organism>
<dbReference type="Pfam" id="PF11697">
    <property type="entry name" value="DUF3293"/>
    <property type="match status" value="1"/>
</dbReference>
<dbReference type="AlphaFoldDB" id="A0A845UCY5"/>
<gene>
    <name evidence="1" type="ORF">GL267_15680</name>
</gene>
<comment type="caution">
    <text evidence="1">The sequence shown here is derived from an EMBL/GenBank/DDBJ whole genome shotgun (WGS) entry which is preliminary data.</text>
</comment>
<dbReference type="RefSeq" id="WP_420809513.1">
    <property type="nucleotide sequence ID" value="NZ_CP127523.1"/>
</dbReference>
<sequence length="190" mass="22200">MAGATDACGLVQGIRTRNQQMSSRFWSIISSTPEIGCGDKFTLWCDATPWGTLRHHRLSTDQSWSKNYIESTYLCPGIRQRFFIGGLAHGHRAAILTAWNPRSKRLPSWINQKRQRRSVARLHRHRFPWRAWCGRGDWWEESLWIPGISLAEAYRHARQWQQNAFIYLDGHRVWLIYCEAVLGSVWKPHG</sequence>
<dbReference type="InterPro" id="IPR021710">
    <property type="entry name" value="DUF3293"/>
</dbReference>